<comment type="caution">
    <text evidence="2">The sequence shown here is derived from an EMBL/GenBank/DDBJ whole genome shotgun (WGS) entry which is preliminary data.</text>
</comment>
<keyword evidence="3" id="KW-1185">Reference proteome</keyword>
<name>A0A7X8TLX9_9MICC</name>
<evidence type="ECO:0000313" key="2">
    <source>
        <dbReference type="EMBL" id="NLS11196.1"/>
    </source>
</evidence>
<protein>
    <recommendedName>
        <fullName evidence="4">Lipoprotein</fullName>
    </recommendedName>
</protein>
<dbReference type="RefSeq" id="WP_168888680.1">
    <property type="nucleotide sequence ID" value="NZ_JABAHY010000028.1"/>
</dbReference>
<feature type="region of interest" description="Disordered" evidence="1">
    <location>
        <begin position="74"/>
        <end position="99"/>
    </location>
</feature>
<dbReference type="AlphaFoldDB" id="A0A7X8TLX9"/>
<accession>A0A7X8TLX9</accession>
<feature type="compositionally biased region" description="Acidic residues" evidence="1">
    <location>
        <begin position="84"/>
        <end position="94"/>
    </location>
</feature>
<dbReference type="PROSITE" id="PS51257">
    <property type="entry name" value="PROKAR_LIPOPROTEIN"/>
    <property type="match status" value="1"/>
</dbReference>
<reference evidence="2 3" key="1">
    <citation type="submission" date="2020-04" db="EMBL/GenBank/DDBJ databases">
        <title>Nesterenkonia sp. nov., isolated from marine sediment.</title>
        <authorList>
            <person name="Zhang G."/>
        </authorList>
    </citation>
    <scope>NUCLEOTIDE SEQUENCE [LARGE SCALE GENOMIC DNA]</scope>
    <source>
        <strain evidence="2 3">MY13</strain>
    </source>
</reference>
<dbReference type="Proteomes" id="UP000523139">
    <property type="component" value="Unassembled WGS sequence"/>
</dbReference>
<gene>
    <name evidence="2" type="ORF">HGQ17_14555</name>
</gene>
<dbReference type="EMBL" id="JABAHY010000028">
    <property type="protein sequence ID" value="NLS11196.1"/>
    <property type="molecule type" value="Genomic_DNA"/>
</dbReference>
<sequence>MERMTETPQDSRGWLVAGAAISCGLVALTGCTAAGGEDDQQLHEDIDQWELPTEELTQDQLAEAVLNETEIFGENGETRSEYSGEVEDEEEELSYGDPWNTRLMPVGFGAAPMPDSEEEQYAACQQLWFGDEGDGAGGSTGAIERIFGEWRERNITAQVLQETSDTSDDASVTIYLKSRDYDVEVQGNSEIWEDFYEACTGSDAAIEPNPEEGIDGSRTIEAFQPGGVDGLAVETEASGEKMTLQFIHHDFGHNSLRMIGYNVDEEEMAGVVHTQLEKLQELD</sequence>
<evidence type="ECO:0000313" key="3">
    <source>
        <dbReference type="Proteomes" id="UP000523139"/>
    </source>
</evidence>
<evidence type="ECO:0000256" key="1">
    <source>
        <dbReference type="SAM" id="MobiDB-lite"/>
    </source>
</evidence>
<organism evidence="2 3">
    <name type="scientific">Nesterenkonia sedimenti</name>
    <dbReference type="NCBI Taxonomy" id="1463632"/>
    <lineage>
        <taxon>Bacteria</taxon>
        <taxon>Bacillati</taxon>
        <taxon>Actinomycetota</taxon>
        <taxon>Actinomycetes</taxon>
        <taxon>Micrococcales</taxon>
        <taxon>Micrococcaceae</taxon>
        <taxon>Nesterenkonia</taxon>
    </lineage>
</organism>
<proteinExistence type="predicted"/>
<evidence type="ECO:0008006" key="4">
    <source>
        <dbReference type="Google" id="ProtNLM"/>
    </source>
</evidence>